<keyword evidence="4" id="KW-1133">Transmembrane helix</keyword>
<accession>A0ABT8GCV1</accession>
<protein>
    <recommendedName>
        <fullName evidence="6">SURF1-like protein</fullName>
    </recommendedName>
</protein>
<keyword evidence="5" id="KW-0472">Membrane</keyword>
<evidence type="ECO:0000313" key="8">
    <source>
        <dbReference type="EMBL" id="MDN4476968.1"/>
    </source>
</evidence>
<dbReference type="PANTHER" id="PTHR23427">
    <property type="entry name" value="SURFEIT LOCUS PROTEIN"/>
    <property type="match status" value="1"/>
</dbReference>
<evidence type="ECO:0000256" key="7">
    <source>
        <dbReference type="SAM" id="MobiDB-lite"/>
    </source>
</evidence>
<keyword evidence="9" id="KW-1185">Reference proteome</keyword>
<dbReference type="Pfam" id="PF02104">
    <property type="entry name" value="SURF1"/>
    <property type="match status" value="1"/>
</dbReference>
<comment type="subcellular location">
    <subcellularLocation>
        <location evidence="6">Cell membrane</location>
        <topology evidence="6">Multi-pass membrane protein</topology>
    </subcellularLocation>
    <subcellularLocation>
        <location evidence="1">Membrane</location>
    </subcellularLocation>
</comment>
<reference evidence="8" key="1">
    <citation type="submission" date="2023-06" db="EMBL/GenBank/DDBJ databases">
        <title>Sysu t00192.</title>
        <authorList>
            <person name="Gao L."/>
            <person name="Fang B.-Z."/>
            <person name="Li W.-J."/>
        </authorList>
    </citation>
    <scope>NUCLEOTIDE SEQUENCE</scope>
    <source>
        <strain evidence="8">SYSU T00192</strain>
    </source>
</reference>
<evidence type="ECO:0000256" key="2">
    <source>
        <dbReference type="ARBA" id="ARBA00007165"/>
    </source>
</evidence>
<evidence type="ECO:0000256" key="3">
    <source>
        <dbReference type="ARBA" id="ARBA00022692"/>
    </source>
</evidence>
<dbReference type="InterPro" id="IPR002994">
    <property type="entry name" value="Surf1/Shy1"/>
</dbReference>
<feature type="region of interest" description="Disordered" evidence="7">
    <location>
        <begin position="239"/>
        <end position="274"/>
    </location>
</feature>
<organism evidence="8 9">
    <name type="scientific">Demequina litoralis</name>
    <dbReference type="NCBI Taxonomy" id="3051660"/>
    <lineage>
        <taxon>Bacteria</taxon>
        <taxon>Bacillati</taxon>
        <taxon>Actinomycetota</taxon>
        <taxon>Actinomycetes</taxon>
        <taxon>Micrococcales</taxon>
        <taxon>Demequinaceae</taxon>
        <taxon>Demequina</taxon>
    </lineage>
</organism>
<feature type="compositionally biased region" description="Basic and acidic residues" evidence="7">
    <location>
        <begin position="152"/>
        <end position="162"/>
    </location>
</feature>
<evidence type="ECO:0000256" key="5">
    <source>
        <dbReference type="ARBA" id="ARBA00023136"/>
    </source>
</evidence>
<proteinExistence type="inferred from homology"/>
<keyword evidence="6" id="KW-1003">Cell membrane</keyword>
<evidence type="ECO:0000256" key="1">
    <source>
        <dbReference type="ARBA" id="ARBA00004370"/>
    </source>
</evidence>
<evidence type="ECO:0000256" key="6">
    <source>
        <dbReference type="RuleBase" id="RU363076"/>
    </source>
</evidence>
<dbReference type="RefSeq" id="WP_301135890.1">
    <property type="nucleotide sequence ID" value="NZ_JAUHPW010000014.1"/>
</dbReference>
<dbReference type="EMBL" id="JAUHPW010000014">
    <property type="protein sequence ID" value="MDN4476968.1"/>
    <property type="molecule type" value="Genomic_DNA"/>
</dbReference>
<feature type="region of interest" description="Disordered" evidence="7">
    <location>
        <begin position="152"/>
        <end position="176"/>
    </location>
</feature>
<dbReference type="Proteomes" id="UP001172728">
    <property type="component" value="Unassembled WGS sequence"/>
</dbReference>
<dbReference type="PROSITE" id="PS50895">
    <property type="entry name" value="SURF1"/>
    <property type="match status" value="1"/>
</dbReference>
<evidence type="ECO:0000313" key="9">
    <source>
        <dbReference type="Proteomes" id="UP001172728"/>
    </source>
</evidence>
<gene>
    <name evidence="8" type="ORF">QQX09_14000</name>
</gene>
<name>A0ABT8GCV1_9MICO</name>
<keyword evidence="3" id="KW-0812">Transmembrane</keyword>
<dbReference type="InterPro" id="IPR045214">
    <property type="entry name" value="Surf1/Surf4"/>
</dbReference>
<evidence type="ECO:0000256" key="4">
    <source>
        <dbReference type="ARBA" id="ARBA00022989"/>
    </source>
</evidence>
<comment type="similarity">
    <text evidence="2 6">Belongs to the SURF1 family.</text>
</comment>
<comment type="caution">
    <text evidence="8">The sequence shown here is derived from an EMBL/GenBank/DDBJ whole genome shotgun (WGS) entry which is preliminary data.</text>
</comment>
<dbReference type="PANTHER" id="PTHR23427:SF2">
    <property type="entry name" value="SURFEIT LOCUS PROTEIN 1"/>
    <property type="match status" value="1"/>
</dbReference>
<sequence length="274" mass="29318">MTTPSLASRILRVVGIVALALAVSAVAVRAGFWQLGRHEARSAAIAAYEANAAAAPASLDEAVGADGTVSADEEWRLVEVTGVIDAGSQTLLRNRPVDRTAAYQLLVWLDTDDGRSLLLNAGWMPVPGPDADPEWPEYPAGEVTVTAVLRQSEPDDGRRDSGATRITPAQMPEPDGTPIDGYGMIREACDASGCVDSYAAQVPLPTLTLGPHLAYTWQWFAFALIAPVAGIMLARREWQATSGDDAPAGPPREPREPRRRRRAEPSDEDIEDAL</sequence>
<dbReference type="CDD" id="cd06662">
    <property type="entry name" value="SURF1"/>
    <property type="match status" value="1"/>
</dbReference>